<dbReference type="Gene3D" id="2.30.29.30">
    <property type="entry name" value="Pleckstrin-homology domain (PH domain)/Phosphotyrosine-binding domain (PTB)"/>
    <property type="match status" value="1"/>
</dbReference>
<name>A0A8B7XSH8_ACAPL</name>
<dbReference type="GeneID" id="110975548"/>
<dbReference type="Pfam" id="PF00621">
    <property type="entry name" value="RhoGEF"/>
    <property type="match status" value="1"/>
</dbReference>
<dbReference type="SUPFAM" id="SSF50729">
    <property type="entry name" value="PH domain-like"/>
    <property type="match status" value="1"/>
</dbReference>
<dbReference type="PANTHER" id="PTHR12673">
    <property type="entry name" value="FACIOGENITAL DYSPLASIA PROTEIN"/>
    <property type="match status" value="1"/>
</dbReference>
<dbReference type="InterPro" id="IPR051092">
    <property type="entry name" value="FYVE_RhoGEF_PH"/>
</dbReference>
<evidence type="ECO:0000313" key="6">
    <source>
        <dbReference type="RefSeq" id="XP_022083813.1"/>
    </source>
</evidence>
<dbReference type="PROSITE" id="PS50003">
    <property type="entry name" value="PH_DOMAIN"/>
    <property type="match status" value="1"/>
</dbReference>
<dbReference type="GO" id="GO:0035556">
    <property type="term" value="P:intracellular signal transduction"/>
    <property type="evidence" value="ECO:0007669"/>
    <property type="project" value="InterPro"/>
</dbReference>
<dbReference type="Gene3D" id="1.20.900.10">
    <property type="entry name" value="Dbl homology (DH) domain"/>
    <property type="match status" value="1"/>
</dbReference>
<dbReference type="CDD" id="cd00160">
    <property type="entry name" value="RhoGEF"/>
    <property type="match status" value="1"/>
</dbReference>
<dbReference type="Pfam" id="PF00169">
    <property type="entry name" value="PH"/>
    <property type="match status" value="1"/>
</dbReference>
<dbReference type="OrthoDB" id="245697at2759"/>
<evidence type="ECO:0000259" key="2">
    <source>
        <dbReference type="PROSITE" id="PS50003"/>
    </source>
</evidence>
<gene>
    <name evidence="5 6" type="primary">LOC110975548</name>
</gene>
<dbReference type="SMART" id="SM00325">
    <property type="entry name" value="RhoGEF"/>
    <property type="match status" value="1"/>
</dbReference>
<feature type="region of interest" description="Disordered" evidence="1">
    <location>
        <begin position="447"/>
        <end position="487"/>
    </location>
</feature>
<dbReference type="RefSeq" id="XP_022083813.1">
    <property type="nucleotide sequence ID" value="XM_022228121.1"/>
</dbReference>
<protein>
    <submittedName>
        <fullName evidence="5 6">Rho guanine nucleotide exchange factor 39-like</fullName>
    </submittedName>
</protein>
<dbReference type="InterPro" id="IPR001849">
    <property type="entry name" value="PH_domain"/>
</dbReference>
<dbReference type="KEGG" id="aplc:110975548"/>
<proteinExistence type="predicted"/>
<evidence type="ECO:0000256" key="1">
    <source>
        <dbReference type="SAM" id="MobiDB-lite"/>
    </source>
</evidence>
<dbReference type="SUPFAM" id="SSF48065">
    <property type="entry name" value="DBL homology domain (DH-domain)"/>
    <property type="match status" value="1"/>
</dbReference>
<feature type="region of interest" description="Disordered" evidence="1">
    <location>
        <begin position="381"/>
        <end position="401"/>
    </location>
</feature>
<keyword evidence="4" id="KW-1185">Reference proteome</keyword>
<dbReference type="SMART" id="SM00233">
    <property type="entry name" value="PH"/>
    <property type="match status" value="1"/>
</dbReference>
<dbReference type="AlphaFoldDB" id="A0A8B7XSH8"/>
<dbReference type="GO" id="GO:0005085">
    <property type="term" value="F:guanyl-nucleotide exchange factor activity"/>
    <property type="evidence" value="ECO:0007669"/>
    <property type="project" value="InterPro"/>
</dbReference>
<accession>A0A8B7XSH8</accession>
<dbReference type="Proteomes" id="UP000694845">
    <property type="component" value="Unplaced"/>
</dbReference>
<evidence type="ECO:0000313" key="4">
    <source>
        <dbReference type="Proteomes" id="UP000694845"/>
    </source>
</evidence>
<sequence>MEENQPLARASYRSVSSRKKKLNRSISWRERLSKGKETFKGDLEHLFRDKLHVPGNHAAKMARKRERVTCEIFTTERKYQNHLSIIVEHFLSPLESLGLIPADDHRIIFDNIAAIQAVNRELLAHMEEQGIAEAFIQLAPFMKVYCTYANNFEKASQKLQDWEHKRAAFVQFLREQEAKPECASLTLHALLITPIQRIPRYKLLLEELLSCTPENHEEYEKLQEAAARMTEVTYGINEYIREHENFQKMLLIQNSLTGGAPRIIAPGRTFIREGTLMKVSKKGSTAHERMFFLFNDMLIYAKPNLLDPLASTRSYCCRGVIPLDQCEVQCVLGELKTSGSGALFKIVHGENSLLLYSTNHNIALSWIDALQGAIQQLQHKQRSSRKAHHAMSGSKTPRHSIPLGKRVRHIGQRTSMRLKNMRNYPEAEDGKHDKDSLHPLRMELRRCKRPQGPGNTPIRTGRPRRLQRGPLQVRSNKQEESHDASVSIVDVTGYPDSPDVTDCQYTSGQLPDTASFNQDAAQQAFCTIL</sequence>
<dbReference type="InterPro" id="IPR035899">
    <property type="entry name" value="DBL_dom_sf"/>
</dbReference>
<organism evidence="4 6">
    <name type="scientific">Acanthaster planci</name>
    <name type="common">Crown-of-thorns starfish</name>
    <dbReference type="NCBI Taxonomy" id="133434"/>
    <lineage>
        <taxon>Eukaryota</taxon>
        <taxon>Metazoa</taxon>
        <taxon>Echinodermata</taxon>
        <taxon>Eleutherozoa</taxon>
        <taxon>Asterozoa</taxon>
        <taxon>Asteroidea</taxon>
        <taxon>Valvatacea</taxon>
        <taxon>Valvatida</taxon>
        <taxon>Acanthasteridae</taxon>
        <taxon>Acanthaster</taxon>
    </lineage>
</organism>
<feature type="domain" description="PH" evidence="2">
    <location>
        <begin position="269"/>
        <end position="375"/>
    </location>
</feature>
<feature type="domain" description="DH" evidence="3">
    <location>
        <begin position="64"/>
        <end position="239"/>
    </location>
</feature>
<evidence type="ECO:0000313" key="5">
    <source>
        <dbReference type="RefSeq" id="XP_022083812.1"/>
    </source>
</evidence>
<dbReference type="InterPro" id="IPR011993">
    <property type="entry name" value="PH-like_dom_sf"/>
</dbReference>
<dbReference type="RefSeq" id="XP_022083812.1">
    <property type="nucleotide sequence ID" value="XM_022228120.1"/>
</dbReference>
<dbReference type="InterPro" id="IPR000219">
    <property type="entry name" value="DH_dom"/>
</dbReference>
<dbReference type="PROSITE" id="PS50010">
    <property type="entry name" value="DH_2"/>
    <property type="match status" value="1"/>
</dbReference>
<dbReference type="GO" id="GO:0005737">
    <property type="term" value="C:cytoplasm"/>
    <property type="evidence" value="ECO:0007669"/>
    <property type="project" value="TreeGrafter"/>
</dbReference>
<reference evidence="5 6" key="1">
    <citation type="submission" date="2025-04" db="UniProtKB">
        <authorList>
            <consortium name="RefSeq"/>
        </authorList>
    </citation>
    <scope>IDENTIFICATION</scope>
</reference>
<dbReference type="OMA" id="DLQVVFY"/>
<dbReference type="PANTHER" id="PTHR12673:SF159">
    <property type="entry name" value="LD03170P"/>
    <property type="match status" value="1"/>
</dbReference>
<evidence type="ECO:0000259" key="3">
    <source>
        <dbReference type="PROSITE" id="PS50010"/>
    </source>
</evidence>
<dbReference type="InterPro" id="IPR001331">
    <property type="entry name" value="GDS_CDC24_CS"/>
</dbReference>
<dbReference type="PROSITE" id="PS00741">
    <property type="entry name" value="DH_1"/>
    <property type="match status" value="1"/>
</dbReference>